<reference evidence="2" key="1">
    <citation type="journal article" date="2023" name="Int. J. Syst. Evol. Microbiol.">
        <title>Claveliimonas bilis gen. nov., sp. nov., deoxycholic acid-producing bacteria isolated from human faeces, and reclassification of Sellimonas monacensis Zenner et al. 2021 as Claveliimonas monacensis comb. nov.</title>
        <authorList>
            <person name="Hisatomi A."/>
            <person name="Kastawa N.W.E.P.G."/>
            <person name="Song I."/>
            <person name="Ohkuma M."/>
            <person name="Fukiya S."/>
            <person name="Sakamoto M."/>
        </authorList>
    </citation>
    <scope>NUCLEOTIDE SEQUENCE [LARGE SCALE GENOMIC DNA]</scope>
    <source>
        <strain evidence="2">12BBH14</strain>
    </source>
</reference>
<dbReference type="RefSeq" id="WP_316266092.1">
    <property type="nucleotide sequence ID" value="NZ_AP027742.1"/>
</dbReference>
<gene>
    <name evidence="1" type="ORF">Lac1_03430</name>
</gene>
<keyword evidence="2" id="KW-1185">Reference proteome</keyword>
<organism evidence="1 2">
    <name type="scientific">Claveliimonas bilis</name>
    <dbReference type="NCBI Taxonomy" id="3028070"/>
    <lineage>
        <taxon>Bacteria</taxon>
        <taxon>Bacillati</taxon>
        <taxon>Bacillota</taxon>
        <taxon>Clostridia</taxon>
        <taxon>Lachnospirales</taxon>
        <taxon>Lachnospiraceae</taxon>
        <taxon>Claveliimonas</taxon>
    </lineage>
</organism>
<proteinExistence type="predicted"/>
<evidence type="ECO:0008006" key="3">
    <source>
        <dbReference type="Google" id="ProtNLM"/>
    </source>
</evidence>
<dbReference type="EMBL" id="AP027742">
    <property type="protein sequence ID" value="BDZ76160.1"/>
    <property type="molecule type" value="Genomic_DNA"/>
</dbReference>
<evidence type="ECO:0000313" key="1">
    <source>
        <dbReference type="EMBL" id="BDZ76160.1"/>
    </source>
</evidence>
<dbReference type="Proteomes" id="UP001305815">
    <property type="component" value="Chromosome"/>
</dbReference>
<evidence type="ECO:0000313" key="2">
    <source>
        <dbReference type="Proteomes" id="UP001305815"/>
    </source>
</evidence>
<sequence>MDQLNQYLTQKYSPYYIPGSGSGDILMWGTTRDSQIIPGFLSLNVGVDYDPLSPNPNLTKGMITDTLNQSYADFDGNSPFAAFFRIFRLLSYRADLPCIFIAYPTLPEYRDDQWEKTQEAYPLEDVRFYVWNLKESKTKFLTGKELKNEIYSILDVNFQDQGTGKEKNKSIHDYFHYWSRCFLSAHIRKQDCDGILFDKSGTNCSLIEIKRSSNPPIPKWRPYIDDENNYRNQLAFAHSLKACFWLLQHEGNPVTEAGQVSFWDIRGINETEAERLRRLQAEGHRGVHGDYLTCSRFFSPLPVSAKEENLPSLHSLIESFIDCSPGD</sequence>
<accession>A0ABM8I0P1</accession>
<name>A0ABM8I0P1_9FIRM</name>
<protein>
    <recommendedName>
        <fullName evidence="3">Decapping nuclease</fullName>
    </recommendedName>
</protein>